<dbReference type="Proteomes" id="UP000288892">
    <property type="component" value="Unassembled WGS sequence"/>
</dbReference>
<proteinExistence type="predicted"/>
<dbReference type="AlphaFoldDB" id="A0A444JES0"/>
<sequence length="62" mass="7250">MILDNKGISQKKFFVLSVRAGYKQELFYSYVRLELFEMYSALCCCQEGEAEALILRRSSCRI</sequence>
<name>A0A444JES0_9BACT</name>
<evidence type="ECO:0000313" key="1">
    <source>
        <dbReference type="EMBL" id="RWX51582.1"/>
    </source>
</evidence>
<gene>
    <name evidence="1" type="ORF">VU01_11136</name>
</gene>
<comment type="caution">
    <text evidence="1">The sequence shown here is derived from an EMBL/GenBank/DDBJ whole genome shotgun (WGS) entry which is preliminary data.</text>
</comment>
<keyword evidence="2" id="KW-1185">Reference proteome</keyword>
<dbReference type="EMBL" id="MTKS01000113">
    <property type="protein sequence ID" value="RWX51582.1"/>
    <property type="molecule type" value="Genomic_DNA"/>
</dbReference>
<organism evidence="1 2">
    <name type="scientific">Candidatus Electrothrix marina</name>
    <dbReference type="NCBI Taxonomy" id="1859130"/>
    <lineage>
        <taxon>Bacteria</taxon>
        <taxon>Pseudomonadati</taxon>
        <taxon>Thermodesulfobacteriota</taxon>
        <taxon>Desulfobulbia</taxon>
        <taxon>Desulfobulbales</taxon>
        <taxon>Desulfobulbaceae</taxon>
        <taxon>Candidatus Electrothrix</taxon>
    </lineage>
</organism>
<accession>A0A444JES0</accession>
<protein>
    <submittedName>
        <fullName evidence="1">Uncharacterized protein</fullName>
    </submittedName>
</protein>
<reference evidence="1 2" key="1">
    <citation type="submission" date="2017-01" db="EMBL/GenBank/DDBJ databases">
        <title>The cable genome- insights into the physiology and evolution of filamentous bacteria capable of sulfide oxidation via long distance electron transfer.</title>
        <authorList>
            <person name="Schreiber L."/>
            <person name="Bjerg J.T."/>
            <person name="Boggild A."/>
            <person name="Van De Vossenberg J."/>
            <person name="Meysman F."/>
            <person name="Nielsen L.P."/>
            <person name="Schramm A."/>
            <person name="Kjeldsen K.U."/>
        </authorList>
    </citation>
    <scope>NUCLEOTIDE SEQUENCE [LARGE SCALE GENOMIC DNA]</scope>
    <source>
        <strain evidence="1">A5</strain>
    </source>
</reference>
<evidence type="ECO:0000313" key="2">
    <source>
        <dbReference type="Proteomes" id="UP000288892"/>
    </source>
</evidence>